<reference evidence="1" key="1">
    <citation type="submission" date="2020-08" db="EMBL/GenBank/DDBJ databases">
        <title>Multicomponent nature underlies the extraordinary mechanical properties of spider dragline silk.</title>
        <authorList>
            <person name="Kono N."/>
            <person name="Nakamura H."/>
            <person name="Mori M."/>
            <person name="Yoshida Y."/>
            <person name="Ohtoshi R."/>
            <person name="Malay A.D."/>
            <person name="Moran D.A.P."/>
            <person name="Tomita M."/>
            <person name="Numata K."/>
            <person name="Arakawa K."/>
        </authorList>
    </citation>
    <scope>NUCLEOTIDE SEQUENCE</scope>
</reference>
<evidence type="ECO:0000313" key="1">
    <source>
        <dbReference type="EMBL" id="GFT84789.1"/>
    </source>
</evidence>
<dbReference type="EMBL" id="BMAW01023826">
    <property type="protein sequence ID" value="GFT84789.1"/>
    <property type="molecule type" value="Genomic_DNA"/>
</dbReference>
<protein>
    <submittedName>
        <fullName evidence="1">Uncharacterized protein</fullName>
    </submittedName>
</protein>
<sequence length="77" mass="9081">MFSVIAKGIAKHSEIQENEKLDVNFGFFFPPQRRTPYTDEQKSSFFSYGLLDSKEINDEYTGEQYYIRKVDLAQFRA</sequence>
<accession>A0A8X6U600</accession>
<comment type="caution">
    <text evidence="1">The sequence shown here is derived from an EMBL/GenBank/DDBJ whole genome shotgun (WGS) entry which is preliminary data.</text>
</comment>
<dbReference type="Proteomes" id="UP000887013">
    <property type="component" value="Unassembled WGS sequence"/>
</dbReference>
<dbReference type="AlphaFoldDB" id="A0A8X6U600"/>
<proteinExistence type="predicted"/>
<name>A0A8X6U600_NEPPI</name>
<organism evidence="1 2">
    <name type="scientific">Nephila pilipes</name>
    <name type="common">Giant wood spider</name>
    <name type="synonym">Nephila maculata</name>
    <dbReference type="NCBI Taxonomy" id="299642"/>
    <lineage>
        <taxon>Eukaryota</taxon>
        <taxon>Metazoa</taxon>
        <taxon>Ecdysozoa</taxon>
        <taxon>Arthropoda</taxon>
        <taxon>Chelicerata</taxon>
        <taxon>Arachnida</taxon>
        <taxon>Araneae</taxon>
        <taxon>Araneomorphae</taxon>
        <taxon>Entelegynae</taxon>
        <taxon>Araneoidea</taxon>
        <taxon>Nephilidae</taxon>
        <taxon>Nephila</taxon>
    </lineage>
</organism>
<evidence type="ECO:0000313" key="2">
    <source>
        <dbReference type="Proteomes" id="UP000887013"/>
    </source>
</evidence>
<gene>
    <name evidence="1" type="ORF">NPIL_368691</name>
</gene>
<keyword evidence="2" id="KW-1185">Reference proteome</keyword>